<proteinExistence type="predicted"/>
<dbReference type="Pfam" id="PF10590">
    <property type="entry name" value="PNP_phzG_C"/>
    <property type="match status" value="1"/>
</dbReference>
<accession>A0A6S6TM31</accession>
<dbReference type="InterPro" id="IPR019576">
    <property type="entry name" value="Pyridoxamine_oxidase_dimer_C"/>
</dbReference>
<sequence length="23" mass="2773">GRLHDRFEYNKEAESWAVKRLAP</sequence>
<gene>
    <name evidence="2" type="ORF">HELGO_WM19207</name>
</gene>
<name>A0A6S6TM31_9GAMM</name>
<evidence type="ECO:0000259" key="1">
    <source>
        <dbReference type="Pfam" id="PF10590"/>
    </source>
</evidence>
<reference evidence="2" key="1">
    <citation type="submission" date="2020-01" db="EMBL/GenBank/DDBJ databases">
        <authorList>
            <person name="Meier V. D."/>
            <person name="Meier V D."/>
        </authorList>
    </citation>
    <scope>NUCLEOTIDE SEQUENCE</scope>
    <source>
        <strain evidence="2">HLG_WM_MAG_07</strain>
    </source>
</reference>
<dbReference type="AlphaFoldDB" id="A0A6S6TM31"/>
<dbReference type="EMBL" id="CACVAY010000098">
    <property type="protein sequence ID" value="CAA6820404.1"/>
    <property type="molecule type" value="Genomic_DNA"/>
</dbReference>
<organism evidence="2">
    <name type="scientific">uncultured Thiotrichaceae bacterium</name>
    <dbReference type="NCBI Taxonomy" id="298394"/>
    <lineage>
        <taxon>Bacteria</taxon>
        <taxon>Pseudomonadati</taxon>
        <taxon>Pseudomonadota</taxon>
        <taxon>Gammaproteobacteria</taxon>
        <taxon>Thiotrichales</taxon>
        <taxon>Thiotrichaceae</taxon>
        <taxon>environmental samples</taxon>
    </lineage>
</organism>
<feature type="non-terminal residue" evidence="2">
    <location>
        <position position="1"/>
    </location>
</feature>
<protein>
    <recommendedName>
        <fullName evidence="1">Pyridoxine 5'-phosphate oxidase dimerisation C-terminal domain-containing protein</fullName>
    </recommendedName>
</protein>
<feature type="domain" description="Pyridoxine 5'-phosphate oxidase dimerisation C-terminal" evidence="1">
    <location>
        <begin position="2"/>
        <end position="23"/>
    </location>
</feature>
<evidence type="ECO:0000313" key="2">
    <source>
        <dbReference type="EMBL" id="CAA6820404.1"/>
    </source>
</evidence>